<protein>
    <submittedName>
        <fullName evidence="1">Uncharacterized protein</fullName>
    </submittedName>
</protein>
<name>A0A2M7Z5W4_9BACT</name>
<organism evidence="1 2">
    <name type="scientific">Candidatus Magasanikbacteria bacterium CG_4_9_14_3_um_filter_32_9</name>
    <dbReference type="NCBI Taxonomy" id="1974644"/>
    <lineage>
        <taxon>Bacteria</taxon>
        <taxon>Candidatus Magasanikiibacteriota</taxon>
    </lineage>
</organism>
<dbReference type="Proteomes" id="UP000230843">
    <property type="component" value="Unassembled WGS sequence"/>
</dbReference>
<accession>A0A2M7Z5W4</accession>
<comment type="caution">
    <text evidence="1">The sequence shown here is derived from an EMBL/GenBank/DDBJ whole genome shotgun (WGS) entry which is preliminary data.</text>
</comment>
<gene>
    <name evidence="1" type="ORF">CO137_03790</name>
</gene>
<dbReference type="EMBL" id="PFVJ01000081">
    <property type="protein sequence ID" value="PJA89533.1"/>
    <property type="molecule type" value="Genomic_DNA"/>
</dbReference>
<evidence type="ECO:0000313" key="1">
    <source>
        <dbReference type="EMBL" id="PJA89533.1"/>
    </source>
</evidence>
<dbReference type="AlphaFoldDB" id="A0A2M7Z5W4"/>
<proteinExistence type="predicted"/>
<reference evidence="2" key="1">
    <citation type="submission" date="2017-09" db="EMBL/GenBank/DDBJ databases">
        <title>Depth-based differentiation of microbial function through sediment-hosted aquifers and enrichment of novel symbionts in the deep terrestrial subsurface.</title>
        <authorList>
            <person name="Probst A.J."/>
            <person name="Ladd B."/>
            <person name="Jarett J.K."/>
            <person name="Geller-Mcgrath D.E."/>
            <person name="Sieber C.M.K."/>
            <person name="Emerson J.B."/>
            <person name="Anantharaman K."/>
            <person name="Thomas B.C."/>
            <person name="Malmstrom R."/>
            <person name="Stieglmeier M."/>
            <person name="Klingl A."/>
            <person name="Woyke T."/>
            <person name="Ryan C.M."/>
            <person name="Banfield J.F."/>
        </authorList>
    </citation>
    <scope>NUCLEOTIDE SEQUENCE [LARGE SCALE GENOMIC DNA]</scope>
</reference>
<sequence length="602" mass="69087">MEGIEGYNMLHRKDLSLQTSPEVEHEVERRKLKEEIVQNKPDVKIGNFLEVIERTHLGHREDPHVLERIKNYYHKKHVIKEENVPESYFELQKRIAREQGQGDIEITDEMRKQMSESVINDQKQSLDAWTEYFISSDSDSYPMWAKYWSFTNMLKLSSYDKEKHSFGKRTKGTTTLFPDLNREALAYVVDIIEKKLNKEEILDVVENPELQKLLQSENFGKLYAYAIDKVTPTEEHELAKTDGEWITYKQGTDHMPLVQSLQGYGTGWCTAGESTAKIQLAGGDFHTYYSYDKEGKPTIPRVAIRMENNSIAEVRGIGANQNLDLYINDVVEEKMNEFGKEGEKYTKKSKDMKKVTEIDKRRKAGEEFTKEDLRFLHEIDSEIKGFGHGKDPRIKELIGGRDIRKDLSFAIGCDEDEISLNSEEFLESLESKKKIKYHRGDLELNKSTLDEKITFPDIVSGNLNLFSVTSINNVVFPKKVNKTINLRRLTSAKMVVFPESVGGDFWLDYLTVIEEVTFPKEVGGDFLLYKIISAKEIIFPEKIGGTFSLPKLTSAKMVIFPESVGWNFNLSSLTSAKMVVFPESVGGNFWLGGKLSLIKKKN</sequence>
<evidence type="ECO:0000313" key="2">
    <source>
        <dbReference type="Proteomes" id="UP000230843"/>
    </source>
</evidence>